<feature type="transmembrane region" description="Helical" evidence="2">
    <location>
        <begin position="210"/>
        <end position="232"/>
    </location>
</feature>
<feature type="transmembrane region" description="Helical" evidence="2">
    <location>
        <begin position="61"/>
        <end position="94"/>
    </location>
</feature>
<dbReference type="GO" id="GO:0042910">
    <property type="term" value="F:xenobiotic transmembrane transporter activity"/>
    <property type="evidence" value="ECO:0007669"/>
    <property type="project" value="InterPro"/>
</dbReference>
<keyword evidence="2" id="KW-0472">Membrane</keyword>
<evidence type="ECO:0000313" key="3">
    <source>
        <dbReference type="EMBL" id="KAB1074883.1"/>
    </source>
</evidence>
<feature type="transmembrane region" description="Helical" evidence="2">
    <location>
        <begin position="294"/>
        <end position="323"/>
    </location>
</feature>
<dbReference type="NCBIfam" id="TIGR00797">
    <property type="entry name" value="matE"/>
    <property type="match status" value="1"/>
</dbReference>
<feature type="transmembrane region" description="Helical" evidence="2">
    <location>
        <begin position="177"/>
        <end position="198"/>
    </location>
</feature>
<dbReference type="Proteomes" id="UP000441523">
    <property type="component" value="Unassembled WGS sequence"/>
</dbReference>
<keyword evidence="1" id="KW-0813">Transport</keyword>
<proteinExistence type="predicted"/>
<dbReference type="PANTHER" id="PTHR43298">
    <property type="entry name" value="MULTIDRUG RESISTANCE PROTEIN NORM-RELATED"/>
    <property type="match status" value="1"/>
</dbReference>
<protein>
    <submittedName>
        <fullName evidence="3">MATE family efflux transporter</fullName>
    </submittedName>
</protein>
<evidence type="ECO:0000313" key="4">
    <source>
        <dbReference type="Proteomes" id="UP000441523"/>
    </source>
</evidence>
<dbReference type="InterPro" id="IPR050222">
    <property type="entry name" value="MATE_MdtK"/>
</dbReference>
<feature type="transmembrane region" description="Helical" evidence="2">
    <location>
        <begin position="335"/>
        <end position="354"/>
    </location>
</feature>
<dbReference type="EMBL" id="VZZJ01000004">
    <property type="protein sequence ID" value="KAB1074883.1"/>
    <property type="molecule type" value="Genomic_DNA"/>
</dbReference>
<evidence type="ECO:0000256" key="2">
    <source>
        <dbReference type="SAM" id="Phobius"/>
    </source>
</evidence>
<reference evidence="3 4" key="1">
    <citation type="submission" date="2019-09" db="EMBL/GenBank/DDBJ databases">
        <title>YIM 132548 draft genome.</title>
        <authorList>
            <person name="Jiang L."/>
        </authorList>
    </citation>
    <scope>NUCLEOTIDE SEQUENCE [LARGE SCALE GENOMIC DNA]</scope>
    <source>
        <strain evidence="3 4">YIM 132548</strain>
    </source>
</reference>
<dbReference type="AlphaFoldDB" id="A0A6N6MW97"/>
<feature type="transmembrane region" description="Helical" evidence="2">
    <location>
        <begin position="374"/>
        <end position="400"/>
    </location>
</feature>
<dbReference type="Pfam" id="PF01554">
    <property type="entry name" value="MatE"/>
    <property type="match status" value="2"/>
</dbReference>
<evidence type="ECO:0000256" key="1">
    <source>
        <dbReference type="ARBA" id="ARBA00022448"/>
    </source>
</evidence>
<feature type="transmembrane region" description="Helical" evidence="2">
    <location>
        <begin position="253"/>
        <end position="274"/>
    </location>
</feature>
<feature type="transmembrane region" description="Helical" evidence="2">
    <location>
        <begin position="106"/>
        <end position="127"/>
    </location>
</feature>
<organism evidence="3 4">
    <name type="scientific">Methylobacterium planeticum</name>
    <dbReference type="NCBI Taxonomy" id="2615211"/>
    <lineage>
        <taxon>Bacteria</taxon>
        <taxon>Pseudomonadati</taxon>
        <taxon>Pseudomonadota</taxon>
        <taxon>Alphaproteobacteria</taxon>
        <taxon>Hyphomicrobiales</taxon>
        <taxon>Methylobacteriaceae</taxon>
        <taxon>Methylobacterium</taxon>
    </lineage>
</organism>
<dbReference type="PANTHER" id="PTHR43298:SF2">
    <property type="entry name" value="FMN_FAD EXPORTER YEEO-RELATED"/>
    <property type="match status" value="1"/>
</dbReference>
<dbReference type="RefSeq" id="WP_150962522.1">
    <property type="nucleotide sequence ID" value="NZ_VZZJ01000004.1"/>
</dbReference>
<comment type="caution">
    <text evidence="3">The sequence shown here is derived from an EMBL/GenBank/DDBJ whole genome shotgun (WGS) entry which is preliminary data.</text>
</comment>
<feature type="transmembrane region" description="Helical" evidence="2">
    <location>
        <begin position="438"/>
        <end position="457"/>
    </location>
</feature>
<sequence>MTALGLAASAARGRAPFGGPWMGELGATLSLAAPLVLTNLAQHALMATDVVLLGRLGAPEVAAGALATSLYFVLFICGIGLTAAVSPLIAGALGRDRNATDEVRRIVRSGVWAVGLVTAPLMLLLWHTGRILAAIGEPAELASAAGTYMRALQWSMAPALLFMVLRASLSALQRPVWPLLVSVATLPVNVGLALWLAFEGPGRIGLGPVGVGLATTLASLFSLGALVAIVLCDRHLRPYRAFARLWHFDAGRLASLFRLGLPMAATGLAEAGLFEAAVLGMGLFGTAQLAAHAVVIQIAAFCFMVPNGVAQAATVRVGLAYGARDGEASRRAGKVALGLGFGFMALCAVTQLSVPQTLIGLFLDLSNAQNASVLPYATGFLGLAALFAIADGVQSVALGMLRGLQDTRVPMLIALFGYWGIGVPSGIALAWGFGVEGYGIWIGFCAGLFVVSVLLVARWRRLVEGGLTVHR</sequence>
<dbReference type="CDD" id="cd13131">
    <property type="entry name" value="MATE_NorM_like"/>
    <property type="match status" value="1"/>
</dbReference>
<keyword evidence="2" id="KW-1133">Transmembrane helix</keyword>
<dbReference type="InterPro" id="IPR002528">
    <property type="entry name" value="MATE_fam"/>
</dbReference>
<accession>A0A6N6MW97</accession>
<dbReference type="GO" id="GO:0015297">
    <property type="term" value="F:antiporter activity"/>
    <property type="evidence" value="ECO:0007669"/>
    <property type="project" value="InterPro"/>
</dbReference>
<dbReference type="GO" id="GO:0005886">
    <property type="term" value="C:plasma membrane"/>
    <property type="evidence" value="ECO:0007669"/>
    <property type="project" value="TreeGrafter"/>
</dbReference>
<keyword evidence="4" id="KW-1185">Reference proteome</keyword>
<feature type="transmembrane region" description="Helical" evidence="2">
    <location>
        <begin position="147"/>
        <end position="165"/>
    </location>
</feature>
<feature type="transmembrane region" description="Helical" evidence="2">
    <location>
        <begin position="412"/>
        <end position="432"/>
    </location>
</feature>
<name>A0A6N6MW97_9HYPH</name>
<keyword evidence="2" id="KW-0812">Transmembrane</keyword>
<gene>
    <name evidence="3" type="ORF">F6X51_07130</name>
</gene>